<sequence>MFKYVAVICALVACTVAKPGLLLQTPLAAPAAIIAAPAPPLLTASSSQVVARNYNGIGVAPVIASAPLIRAVAPVAVPLAAPLVAKYAAYPLAAPIAAPLTSPVFARYAAAPLAAPLTYNAPLQHLHHF</sequence>
<dbReference type="PANTHER" id="PTHR35685">
    <property type="entry name" value="825-OAK-RELATED-RELATED"/>
    <property type="match status" value="1"/>
</dbReference>
<dbReference type="OMA" id="YNAPLQH"/>
<reference evidence="2 3" key="1">
    <citation type="journal article" date="2007" name="Nature">
        <title>Evolution of genes and genomes on the Drosophila phylogeny.</title>
        <authorList>
            <consortium name="Drosophila 12 Genomes Consortium"/>
            <person name="Clark A.G."/>
            <person name="Eisen M.B."/>
            <person name="Smith D.R."/>
            <person name="Bergman C.M."/>
            <person name="Oliver B."/>
            <person name="Markow T.A."/>
            <person name="Kaufman T.C."/>
            <person name="Kellis M."/>
            <person name="Gelbart W."/>
            <person name="Iyer V.N."/>
            <person name="Pollard D.A."/>
            <person name="Sackton T.B."/>
            <person name="Larracuente A.M."/>
            <person name="Singh N.D."/>
            <person name="Abad J.P."/>
            <person name="Abt D.N."/>
            <person name="Adryan B."/>
            <person name="Aguade M."/>
            <person name="Akashi H."/>
            <person name="Anderson W.W."/>
            <person name="Aquadro C.F."/>
            <person name="Ardell D.H."/>
            <person name="Arguello R."/>
            <person name="Artieri C.G."/>
            <person name="Barbash D.A."/>
            <person name="Barker D."/>
            <person name="Barsanti P."/>
            <person name="Batterham P."/>
            <person name="Batzoglou S."/>
            <person name="Begun D."/>
            <person name="Bhutkar A."/>
            <person name="Blanco E."/>
            <person name="Bosak S.A."/>
            <person name="Bradley R.K."/>
            <person name="Brand A.D."/>
            <person name="Brent M.R."/>
            <person name="Brooks A.N."/>
            <person name="Brown R.H."/>
            <person name="Butlin R.K."/>
            <person name="Caggese C."/>
            <person name="Calvi B.R."/>
            <person name="Bernardo de Carvalho A."/>
            <person name="Caspi A."/>
            <person name="Castrezana S."/>
            <person name="Celniker S.E."/>
            <person name="Chang J.L."/>
            <person name="Chapple C."/>
            <person name="Chatterji S."/>
            <person name="Chinwalla A."/>
            <person name="Civetta A."/>
            <person name="Clifton S.W."/>
            <person name="Comeron J.M."/>
            <person name="Costello J.C."/>
            <person name="Coyne J.A."/>
            <person name="Daub J."/>
            <person name="David R.G."/>
            <person name="Delcher A.L."/>
            <person name="Delehaunty K."/>
            <person name="Do C.B."/>
            <person name="Ebling H."/>
            <person name="Edwards K."/>
            <person name="Eickbush T."/>
            <person name="Evans J.D."/>
            <person name="Filipski A."/>
            <person name="Findeiss S."/>
            <person name="Freyhult E."/>
            <person name="Fulton L."/>
            <person name="Fulton R."/>
            <person name="Garcia A.C."/>
            <person name="Gardiner A."/>
            <person name="Garfield D.A."/>
            <person name="Garvin B.E."/>
            <person name="Gibson G."/>
            <person name="Gilbert D."/>
            <person name="Gnerre S."/>
            <person name="Godfrey J."/>
            <person name="Good R."/>
            <person name="Gotea V."/>
            <person name="Gravely B."/>
            <person name="Greenberg A.J."/>
            <person name="Griffiths-Jones S."/>
            <person name="Gross S."/>
            <person name="Guigo R."/>
            <person name="Gustafson E.A."/>
            <person name="Haerty W."/>
            <person name="Hahn M.W."/>
            <person name="Halligan D.L."/>
            <person name="Halpern A.L."/>
            <person name="Halter G.M."/>
            <person name="Han M.V."/>
            <person name="Heger A."/>
            <person name="Hillier L."/>
            <person name="Hinrichs A.S."/>
            <person name="Holmes I."/>
            <person name="Hoskins R.A."/>
            <person name="Hubisz M.J."/>
            <person name="Hultmark D."/>
            <person name="Huntley M.A."/>
            <person name="Jaffe D.B."/>
            <person name="Jagadeeshan S."/>
            <person name="Jeck W.R."/>
            <person name="Johnson J."/>
            <person name="Jones C.D."/>
            <person name="Jordan W.C."/>
            <person name="Karpen G.H."/>
            <person name="Kataoka E."/>
            <person name="Keightley P.D."/>
            <person name="Kheradpour P."/>
            <person name="Kirkness E.F."/>
            <person name="Koerich L.B."/>
            <person name="Kristiansen K."/>
            <person name="Kudrna D."/>
            <person name="Kulathinal R.J."/>
            <person name="Kumar S."/>
            <person name="Kwok R."/>
            <person name="Lander E."/>
            <person name="Langley C.H."/>
            <person name="Lapoint R."/>
            <person name="Lazzaro B.P."/>
            <person name="Lee S.J."/>
            <person name="Levesque L."/>
            <person name="Li R."/>
            <person name="Lin C.F."/>
            <person name="Lin M.F."/>
            <person name="Lindblad-Toh K."/>
            <person name="Llopart A."/>
            <person name="Long M."/>
            <person name="Low L."/>
            <person name="Lozovsky E."/>
            <person name="Lu J."/>
            <person name="Luo M."/>
            <person name="Machado C.A."/>
            <person name="Makalowski W."/>
            <person name="Marzo M."/>
            <person name="Matsuda M."/>
            <person name="Matzkin L."/>
            <person name="McAllister B."/>
            <person name="McBride C.S."/>
            <person name="McKernan B."/>
            <person name="McKernan K."/>
            <person name="Mendez-Lago M."/>
            <person name="Minx P."/>
            <person name="Mollenhauer M.U."/>
            <person name="Montooth K."/>
            <person name="Mount S.M."/>
            <person name="Mu X."/>
            <person name="Myers E."/>
            <person name="Negre B."/>
            <person name="Newfeld S."/>
            <person name="Nielsen R."/>
            <person name="Noor M.A."/>
            <person name="O'Grady P."/>
            <person name="Pachter L."/>
            <person name="Papaceit M."/>
            <person name="Parisi M.J."/>
            <person name="Parisi M."/>
            <person name="Parts L."/>
            <person name="Pedersen J.S."/>
            <person name="Pesole G."/>
            <person name="Phillippy A.M."/>
            <person name="Ponting C.P."/>
            <person name="Pop M."/>
            <person name="Porcelli D."/>
            <person name="Powell J.R."/>
            <person name="Prohaska S."/>
            <person name="Pruitt K."/>
            <person name="Puig M."/>
            <person name="Quesneville H."/>
            <person name="Ram K.R."/>
            <person name="Rand D."/>
            <person name="Rasmussen M.D."/>
            <person name="Reed L.K."/>
            <person name="Reenan R."/>
            <person name="Reily A."/>
            <person name="Remington K.A."/>
            <person name="Rieger T.T."/>
            <person name="Ritchie M.G."/>
            <person name="Robin C."/>
            <person name="Rogers Y.H."/>
            <person name="Rohde C."/>
            <person name="Rozas J."/>
            <person name="Rubenfield M.J."/>
            <person name="Ruiz A."/>
            <person name="Russo S."/>
            <person name="Salzberg S.L."/>
            <person name="Sanchez-Gracia A."/>
            <person name="Saranga D.J."/>
            <person name="Sato H."/>
            <person name="Schaeffer S.W."/>
            <person name="Schatz M.C."/>
            <person name="Schlenke T."/>
            <person name="Schwartz R."/>
            <person name="Segarra C."/>
            <person name="Singh R.S."/>
            <person name="Sirot L."/>
            <person name="Sirota M."/>
            <person name="Sisneros N.B."/>
            <person name="Smith C.D."/>
            <person name="Smith T.F."/>
            <person name="Spieth J."/>
            <person name="Stage D.E."/>
            <person name="Stark A."/>
            <person name="Stephan W."/>
            <person name="Strausberg R.L."/>
            <person name="Strempel S."/>
            <person name="Sturgill D."/>
            <person name="Sutton G."/>
            <person name="Sutton G.G."/>
            <person name="Tao W."/>
            <person name="Teichmann S."/>
            <person name="Tobari Y.N."/>
            <person name="Tomimura Y."/>
            <person name="Tsolas J.M."/>
            <person name="Valente V.L."/>
            <person name="Venter E."/>
            <person name="Venter J.C."/>
            <person name="Vicario S."/>
            <person name="Vieira F.G."/>
            <person name="Vilella A.J."/>
            <person name="Villasante A."/>
            <person name="Walenz B."/>
            <person name="Wang J."/>
            <person name="Wasserman M."/>
            <person name="Watts T."/>
            <person name="Wilson D."/>
            <person name="Wilson R.K."/>
            <person name="Wing R.A."/>
            <person name="Wolfner M.F."/>
            <person name="Wong A."/>
            <person name="Wong G.K."/>
            <person name="Wu C.I."/>
            <person name="Wu G."/>
            <person name="Yamamoto D."/>
            <person name="Yang H.P."/>
            <person name="Yang S.P."/>
            <person name="Yorke J.A."/>
            <person name="Yoshida K."/>
            <person name="Zdobnov E."/>
            <person name="Zhang P."/>
            <person name="Zhang Y."/>
            <person name="Zimin A.V."/>
            <person name="Baldwin J."/>
            <person name="Abdouelleil A."/>
            <person name="Abdulkadir J."/>
            <person name="Abebe A."/>
            <person name="Abera B."/>
            <person name="Abreu J."/>
            <person name="Acer S.C."/>
            <person name="Aftuck L."/>
            <person name="Alexander A."/>
            <person name="An P."/>
            <person name="Anderson E."/>
            <person name="Anderson S."/>
            <person name="Arachi H."/>
            <person name="Azer M."/>
            <person name="Bachantsang P."/>
            <person name="Barry A."/>
            <person name="Bayul T."/>
            <person name="Berlin A."/>
            <person name="Bessette D."/>
            <person name="Bloom T."/>
            <person name="Blye J."/>
            <person name="Boguslavskiy L."/>
            <person name="Bonnet C."/>
            <person name="Boukhgalter B."/>
            <person name="Bourzgui I."/>
            <person name="Brown A."/>
            <person name="Cahill P."/>
            <person name="Channer S."/>
            <person name="Cheshatsang Y."/>
            <person name="Chuda L."/>
            <person name="Citroen M."/>
            <person name="Collymore A."/>
            <person name="Cooke P."/>
            <person name="Costello M."/>
            <person name="D'Aco K."/>
            <person name="Daza R."/>
            <person name="De Haan G."/>
            <person name="DeGray S."/>
            <person name="DeMaso C."/>
            <person name="Dhargay N."/>
            <person name="Dooley K."/>
            <person name="Dooley E."/>
            <person name="Doricent M."/>
            <person name="Dorje P."/>
            <person name="Dorjee K."/>
            <person name="Dupes A."/>
            <person name="Elong R."/>
            <person name="Falk J."/>
            <person name="Farina A."/>
            <person name="Faro S."/>
            <person name="Ferguson D."/>
            <person name="Fisher S."/>
            <person name="Foley C.D."/>
            <person name="Franke A."/>
            <person name="Friedrich D."/>
            <person name="Gadbois L."/>
            <person name="Gearin G."/>
            <person name="Gearin C.R."/>
            <person name="Giannoukos G."/>
            <person name="Goode T."/>
            <person name="Graham J."/>
            <person name="Grandbois E."/>
            <person name="Grewal S."/>
            <person name="Gyaltsen K."/>
            <person name="Hafez N."/>
            <person name="Hagos B."/>
            <person name="Hall J."/>
            <person name="Henson C."/>
            <person name="Hollinger A."/>
            <person name="Honan T."/>
            <person name="Huard M.D."/>
            <person name="Hughes L."/>
            <person name="Hurhula B."/>
            <person name="Husby M.E."/>
            <person name="Kamat A."/>
            <person name="Kanga B."/>
            <person name="Kashin S."/>
            <person name="Khazanovich D."/>
            <person name="Kisner P."/>
            <person name="Lance K."/>
            <person name="Lara M."/>
            <person name="Lee W."/>
            <person name="Lennon N."/>
            <person name="Letendre F."/>
            <person name="LeVine R."/>
            <person name="Lipovsky A."/>
            <person name="Liu X."/>
            <person name="Liu J."/>
            <person name="Liu S."/>
            <person name="Lokyitsang T."/>
            <person name="Lokyitsang Y."/>
            <person name="Lubonja R."/>
            <person name="Lui A."/>
            <person name="MacDonald P."/>
            <person name="Magnisalis V."/>
            <person name="Maru K."/>
            <person name="Matthews C."/>
            <person name="McCusker W."/>
            <person name="McDonough S."/>
            <person name="Mehta T."/>
            <person name="Meldrim J."/>
            <person name="Meneus L."/>
            <person name="Mihai O."/>
            <person name="Mihalev A."/>
            <person name="Mihova T."/>
            <person name="Mittelman R."/>
            <person name="Mlenga V."/>
            <person name="Montmayeur A."/>
            <person name="Mulrain L."/>
            <person name="Navidi A."/>
            <person name="Naylor J."/>
            <person name="Negash T."/>
            <person name="Nguyen T."/>
            <person name="Nguyen N."/>
            <person name="Nicol R."/>
            <person name="Norbu C."/>
            <person name="Norbu N."/>
            <person name="Novod N."/>
            <person name="O'Neill B."/>
            <person name="Osman S."/>
            <person name="Markiewicz E."/>
            <person name="Oyono O.L."/>
            <person name="Patti C."/>
            <person name="Phunkhang P."/>
            <person name="Pierre F."/>
            <person name="Priest M."/>
            <person name="Raghuraman S."/>
            <person name="Rege F."/>
            <person name="Reyes R."/>
            <person name="Rise C."/>
            <person name="Rogov P."/>
            <person name="Ross K."/>
            <person name="Ryan E."/>
            <person name="Settipalli S."/>
            <person name="Shea T."/>
            <person name="Sherpa N."/>
            <person name="Shi L."/>
            <person name="Shih D."/>
            <person name="Sparrow T."/>
            <person name="Spaulding J."/>
            <person name="Stalker J."/>
            <person name="Stange-Thomann N."/>
            <person name="Stavropoulos S."/>
            <person name="Stone C."/>
            <person name="Strader C."/>
            <person name="Tesfaye S."/>
            <person name="Thomson T."/>
            <person name="Thoulutsang Y."/>
            <person name="Thoulutsang D."/>
            <person name="Topham K."/>
            <person name="Topping I."/>
            <person name="Tsamla T."/>
            <person name="Vassiliev H."/>
            <person name="Vo A."/>
            <person name="Wangchuk T."/>
            <person name="Wangdi T."/>
            <person name="Weiand M."/>
            <person name="Wilkinson J."/>
            <person name="Wilson A."/>
            <person name="Yadav S."/>
            <person name="Young G."/>
            <person name="Yu Q."/>
            <person name="Zembek L."/>
            <person name="Zhong D."/>
            <person name="Zimmer A."/>
            <person name="Zwirko Z."/>
            <person name="Jaffe D.B."/>
            <person name="Alvarez P."/>
            <person name="Brockman W."/>
            <person name="Butler J."/>
            <person name="Chin C."/>
            <person name="Gnerre S."/>
            <person name="Grabherr M."/>
            <person name="Kleber M."/>
            <person name="Mauceli E."/>
            <person name="MacCallum I."/>
        </authorList>
    </citation>
    <scope>NUCLEOTIDE SEQUENCE [LARGE SCALE GENOMIC DNA]</scope>
    <source>
        <strain evidence="3">Tucson 15287-2541.00</strain>
    </source>
</reference>
<evidence type="ECO:0000313" key="2">
    <source>
        <dbReference type="EMBL" id="EDV90398.1"/>
    </source>
</evidence>
<protein>
    <submittedName>
        <fullName evidence="2">GH22595</fullName>
    </submittedName>
</protein>
<dbReference type="STRING" id="7222.B4K0X6"/>
<feature type="chain" id="PRO_5002813145" evidence="1">
    <location>
        <begin position="18"/>
        <end position="129"/>
    </location>
</feature>
<proteinExistence type="predicted"/>
<name>B4K0X6_DROGR</name>
<evidence type="ECO:0000313" key="3">
    <source>
        <dbReference type="Proteomes" id="UP000001070"/>
    </source>
</evidence>
<evidence type="ECO:0000256" key="1">
    <source>
        <dbReference type="SAM" id="SignalP"/>
    </source>
</evidence>
<accession>B4K0X6</accession>
<dbReference type="PANTHER" id="PTHR35685:SF2">
    <property type="entry name" value="825-OAK-RELATED"/>
    <property type="match status" value="1"/>
</dbReference>
<dbReference type="AlphaFoldDB" id="B4K0X6"/>
<dbReference type="Proteomes" id="UP000001070">
    <property type="component" value="Unassembled WGS sequence"/>
</dbReference>
<keyword evidence="3" id="KW-1185">Reference proteome</keyword>
<feature type="signal peptide" evidence="1">
    <location>
        <begin position="1"/>
        <end position="17"/>
    </location>
</feature>
<gene>
    <name evidence="2" type="primary">Dgri\GH22595</name>
    <name evidence="2" type="ORF">Dgri_GH22595</name>
</gene>
<dbReference type="eggNOG" id="ENOG502SZHI">
    <property type="taxonomic scope" value="Eukaryota"/>
</dbReference>
<organism evidence="3">
    <name type="scientific">Drosophila grimshawi</name>
    <name type="common">Hawaiian fruit fly</name>
    <name type="synonym">Idiomyia grimshawi</name>
    <dbReference type="NCBI Taxonomy" id="7222"/>
    <lineage>
        <taxon>Eukaryota</taxon>
        <taxon>Metazoa</taxon>
        <taxon>Ecdysozoa</taxon>
        <taxon>Arthropoda</taxon>
        <taxon>Hexapoda</taxon>
        <taxon>Insecta</taxon>
        <taxon>Pterygota</taxon>
        <taxon>Neoptera</taxon>
        <taxon>Endopterygota</taxon>
        <taxon>Diptera</taxon>
        <taxon>Brachycera</taxon>
        <taxon>Muscomorpha</taxon>
        <taxon>Ephydroidea</taxon>
        <taxon>Drosophilidae</taxon>
        <taxon>Drosophila</taxon>
        <taxon>Hawaiian Drosophila</taxon>
    </lineage>
</organism>
<dbReference type="HOGENOM" id="CLU_134025_0_1_1"/>
<dbReference type="InParanoid" id="B4K0X6"/>
<dbReference type="EMBL" id="CH916624">
    <property type="protein sequence ID" value="EDV90398.1"/>
    <property type="molecule type" value="Genomic_DNA"/>
</dbReference>
<keyword evidence="1" id="KW-0732">Signal</keyword>
<dbReference type="KEGG" id="dgr:6570717"/>